<accession>A0ABM9PJV6</accession>
<proteinExistence type="predicted"/>
<dbReference type="Pfam" id="PF01869">
    <property type="entry name" value="BcrAD_BadFG"/>
    <property type="match status" value="1"/>
</dbReference>
<dbReference type="PANTHER" id="PTHR43190:SF3">
    <property type="entry name" value="N-ACETYL-D-GLUCOSAMINE KINASE"/>
    <property type="match status" value="1"/>
</dbReference>
<feature type="domain" description="ATPase BadF/BadG/BcrA/BcrD type" evidence="1">
    <location>
        <begin position="6"/>
        <end position="206"/>
    </location>
</feature>
<dbReference type="InterPro" id="IPR052519">
    <property type="entry name" value="Euk-type_GlcNAc_Kinase"/>
</dbReference>
<keyword evidence="3" id="KW-1185">Reference proteome</keyword>
<dbReference type="InterPro" id="IPR002731">
    <property type="entry name" value="ATPase_BadF"/>
</dbReference>
<dbReference type="Gene3D" id="1.10.720.160">
    <property type="match status" value="1"/>
</dbReference>
<dbReference type="RefSeq" id="WP_348737758.1">
    <property type="nucleotide sequence ID" value="NZ_CAXJRC010000011.1"/>
</dbReference>
<dbReference type="InterPro" id="IPR043129">
    <property type="entry name" value="ATPase_NBD"/>
</dbReference>
<evidence type="ECO:0000313" key="2">
    <source>
        <dbReference type="EMBL" id="CAL2105926.1"/>
    </source>
</evidence>
<reference evidence="2 3" key="1">
    <citation type="submission" date="2024-05" db="EMBL/GenBank/DDBJ databases">
        <authorList>
            <person name="Duchaud E."/>
        </authorList>
    </citation>
    <scope>NUCLEOTIDE SEQUENCE [LARGE SCALE GENOMIC DNA]</scope>
    <source>
        <strain evidence="2">Ena-SAMPLE-TAB-13-05-2024-13:56:06:370-140305</strain>
    </source>
</reference>
<dbReference type="EMBL" id="CAXJRC010000011">
    <property type="protein sequence ID" value="CAL2105926.1"/>
    <property type="molecule type" value="Genomic_DNA"/>
</dbReference>
<comment type="caution">
    <text evidence="2">The sequence shown here is derived from an EMBL/GenBank/DDBJ whole genome shotgun (WGS) entry which is preliminary data.</text>
</comment>
<organism evidence="2 3">
    <name type="scientific">Tenacibaculum vairaonense</name>
    <dbReference type="NCBI Taxonomy" id="3137860"/>
    <lineage>
        <taxon>Bacteria</taxon>
        <taxon>Pseudomonadati</taxon>
        <taxon>Bacteroidota</taxon>
        <taxon>Flavobacteriia</taxon>
        <taxon>Flavobacteriales</taxon>
        <taxon>Flavobacteriaceae</taxon>
        <taxon>Tenacibaculum</taxon>
    </lineage>
</organism>
<dbReference type="Proteomes" id="UP001497602">
    <property type="component" value="Unassembled WGS sequence"/>
</dbReference>
<dbReference type="SUPFAM" id="SSF53067">
    <property type="entry name" value="Actin-like ATPase domain"/>
    <property type="match status" value="2"/>
</dbReference>
<evidence type="ECO:0000259" key="1">
    <source>
        <dbReference type="Pfam" id="PF01869"/>
    </source>
</evidence>
<protein>
    <submittedName>
        <fullName evidence="2">BadF-type ATPase</fullName>
    </submittedName>
</protein>
<dbReference type="Gene3D" id="3.30.420.40">
    <property type="match status" value="2"/>
</dbReference>
<evidence type="ECO:0000313" key="3">
    <source>
        <dbReference type="Proteomes" id="UP001497602"/>
    </source>
</evidence>
<gene>
    <name evidence="2" type="ORF">T190115A13A_10082</name>
</gene>
<dbReference type="PANTHER" id="PTHR43190">
    <property type="entry name" value="N-ACETYL-D-GLUCOSAMINE KINASE"/>
    <property type="match status" value="1"/>
</dbReference>
<dbReference type="CDD" id="cd24079">
    <property type="entry name" value="ASKHA_NBD_PG1100-like"/>
    <property type="match status" value="1"/>
</dbReference>
<name>A0ABM9PJV6_9FLAO</name>
<sequence>MILIADSGSTKCDWILLDDSSNNIITRERTKGINPSVLKKKDIVEIFNSCSKLFKYRQYIHTIYFFGAGCNNSASEEKIELILRDNFENVSTVIVKEDLMLAVFAASQDPSVVCILGTGSNCCFFNGEKIEQRVKAMGYMLMDEGSGNHLGKEVLKSYYYKKLPDDLRFSLEKSFKMSDEKVLKKLYSSKMPNKYLAKFARFLFENIEHPYAKEIITLCVSEFIDKQLLQYKEELTKVPLYFIGSVGYHAQEIIEKELLKRGIKQPENFIRRPLNAFIESISNQKVVLQKVV</sequence>